<evidence type="ECO:0000259" key="1">
    <source>
        <dbReference type="Pfam" id="PF13463"/>
    </source>
</evidence>
<reference evidence="2 3" key="1">
    <citation type="submission" date="2018-08" db="EMBL/GenBank/DDBJ databases">
        <title>Genomic Encyclopedia of Type Strains, Phase IV (KMG-IV): sequencing the most valuable type-strain genomes for metagenomic binning, comparative biology and taxonomic classification.</title>
        <authorList>
            <person name="Goeker M."/>
        </authorList>
    </citation>
    <scope>NUCLEOTIDE SEQUENCE [LARGE SCALE GENOMIC DNA]</scope>
    <source>
        <strain evidence="2 3">DSM 25527</strain>
    </source>
</reference>
<sequence length="140" mass="15186">MAAADASEPAMGGEVSSVGAEDDAATLAAGVQVIMRMRSLRSNFFEETLFADPAWDMMLDLMEARLRRTKVSISSLCAAGRVPATTALRWVKTLTEKGILVRRPDAGDRRRVYVELSDSAAEAMMGWLSVARQHLVRAAA</sequence>
<dbReference type="InterPro" id="IPR036388">
    <property type="entry name" value="WH-like_DNA-bd_sf"/>
</dbReference>
<accession>A0A397P9X5</accession>
<dbReference type="AlphaFoldDB" id="A0A397P9X5"/>
<dbReference type="InterPro" id="IPR000835">
    <property type="entry name" value="HTH_MarR-typ"/>
</dbReference>
<evidence type="ECO:0000313" key="3">
    <source>
        <dbReference type="Proteomes" id="UP000266568"/>
    </source>
</evidence>
<dbReference type="Proteomes" id="UP000266568">
    <property type="component" value="Unassembled WGS sequence"/>
</dbReference>
<dbReference type="EMBL" id="QXDC01000002">
    <property type="protein sequence ID" value="RIA46350.1"/>
    <property type="molecule type" value="Genomic_DNA"/>
</dbReference>
<keyword evidence="2" id="KW-0238">DNA-binding</keyword>
<dbReference type="Pfam" id="PF13463">
    <property type="entry name" value="HTH_27"/>
    <property type="match status" value="1"/>
</dbReference>
<dbReference type="InterPro" id="IPR036390">
    <property type="entry name" value="WH_DNA-bd_sf"/>
</dbReference>
<dbReference type="SUPFAM" id="SSF46785">
    <property type="entry name" value="Winged helix' DNA-binding domain"/>
    <property type="match status" value="1"/>
</dbReference>
<feature type="domain" description="HTH marR-type" evidence="1">
    <location>
        <begin position="67"/>
        <end position="120"/>
    </location>
</feature>
<gene>
    <name evidence="2" type="ORF">DFR49_0889</name>
</gene>
<evidence type="ECO:0000313" key="2">
    <source>
        <dbReference type="EMBL" id="RIA46350.1"/>
    </source>
</evidence>
<keyword evidence="3" id="KW-1185">Reference proteome</keyword>
<dbReference type="GO" id="GO:0003677">
    <property type="term" value="F:DNA binding"/>
    <property type="evidence" value="ECO:0007669"/>
    <property type="project" value="UniProtKB-KW"/>
</dbReference>
<dbReference type="GO" id="GO:0003700">
    <property type="term" value="F:DNA-binding transcription factor activity"/>
    <property type="evidence" value="ECO:0007669"/>
    <property type="project" value="InterPro"/>
</dbReference>
<name>A0A397P9X5_9SPHN</name>
<organism evidence="2 3">
    <name type="scientific">Hephaestia caeni</name>
    <dbReference type="NCBI Taxonomy" id="645617"/>
    <lineage>
        <taxon>Bacteria</taxon>
        <taxon>Pseudomonadati</taxon>
        <taxon>Pseudomonadota</taxon>
        <taxon>Alphaproteobacteria</taxon>
        <taxon>Sphingomonadales</taxon>
        <taxon>Sphingomonadaceae</taxon>
        <taxon>Hephaestia</taxon>
    </lineage>
</organism>
<comment type="caution">
    <text evidence="2">The sequence shown here is derived from an EMBL/GenBank/DDBJ whole genome shotgun (WGS) entry which is preliminary data.</text>
</comment>
<dbReference type="Gene3D" id="1.10.10.10">
    <property type="entry name" value="Winged helix-like DNA-binding domain superfamily/Winged helix DNA-binding domain"/>
    <property type="match status" value="1"/>
</dbReference>
<protein>
    <submittedName>
        <fullName evidence="2">Winged helix DNA-binding protein</fullName>
    </submittedName>
</protein>
<proteinExistence type="predicted"/>